<reference evidence="6 7" key="1">
    <citation type="journal article" date="2019" name="Int. J. Syst. Evol. Microbiol.">
        <title>The Global Catalogue of Microorganisms (GCM) 10K type strain sequencing project: providing services to taxonomists for standard genome sequencing and annotation.</title>
        <authorList>
            <consortium name="The Broad Institute Genomics Platform"/>
            <consortium name="The Broad Institute Genome Sequencing Center for Infectious Disease"/>
            <person name="Wu L."/>
            <person name="Ma J."/>
        </authorList>
    </citation>
    <scope>NUCLEOTIDE SEQUENCE [LARGE SCALE GENOMIC DNA]</scope>
    <source>
        <strain evidence="6 7">JCM 9383</strain>
    </source>
</reference>
<evidence type="ECO:0000259" key="4">
    <source>
        <dbReference type="Pfam" id="PF01979"/>
    </source>
</evidence>
<evidence type="ECO:0000259" key="5">
    <source>
        <dbReference type="Pfam" id="PF22039"/>
    </source>
</evidence>
<dbReference type="Gene3D" id="3.20.20.140">
    <property type="entry name" value="Metal-dependent hydrolases"/>
    <property type="match status" value="1"/>
</dbReference>
<dbReference type="SUPFAM" id="SSF51556">
    <property type="entry name" value="Metallo-dependent hydrolases"/>
    <property type="match status" value="1"/>
</dbReference>
<keyword evidence="3" id="KW-0862">Zinc</keyword>
<dbReference type="PANTHER" id="PTHR43135:SF3">
    <property type="entry name" value="ALPHA-D-RIBOSE 1-METHYLPHOSPHONATE 5-TRIPHOSPHATE DIPHOSPHATASE"/>
    <property type="match status" value="1"/>
</dbReference>
<dbReference type="InterPro" id="IPR051781">
    <property type="entry name" value="Metallo-dep_Hydrolase"/>
</dbReference>
<proteinExistence type="predicted"/>
<evidence type="ECO:0000256" key="3">
    <source>
        <dbReference type="ARBA" id="ARBA00022833"/>
    </source>
</evidence>
<dbReference type="SUPFAM" id="SSF51338">
    <property type="entry name" value="Composite domain of metallo-dependent hydrolases"/>
    <property type="match status" value="2"/>
</dbReference>
<evidence type="ECO:0000313" key="6">
    <source>
        <dbReference type="EMBL" id="GAA2798711.1"/>
    </source>
</evidence>
<dbReference type="PANTHER" id="PTHR43135">
    <property type="entry name" value="ALPHA-D-RIBOSE 1-METHYLPHOSPHONATE 5-TRIPHOSPHATE DIPHOSPHATASE"/>
    <property type="match status" value="1"/>
</dbReference>
<dbReference type="InterPro" id="IPR011059">
    <property type="entry name" value="Metal-dep_hydrolase_composite"/>
</dbReference>
<name>A0ABN3VF13_9PSEU</name>
<dbReference type="InterPro" id="IPR032466">
    <property type="entry name" value="Metal_Hydrolase"/>
</dbReference>
<evidence type="ECO:0000256" key="1">
    <source>
        <dbReference type="ARBA" id="ARBA00022723"/>
    </source>
</evidence>
<evidence type="ECO:0000313" key="7">
    <source>
        <dbReference type="Proteomes" id="UP001500979"/>
    </source>
</evidence>
<dbReference type="InterPro" id="IPR054418">
    <property type="entry name" value="MQNX/HUTI_composite_N"/>
</dbReference>
<comment type="caution">
    <text evidence="6">The sequence shown here is derived from an EMBL/GenBank/DDBJ whole genome shotgun (WGS) entry which is preliminary data.</text>
</comment>
<feature type="domain" description="Amidohydrolase-related" evidence="4">
    <location>
        <begin position="60"/>
        <end position="416"/>
    </location>
</feature>
<dbReference type="Pfam" id="PF22039">
    <property type="entry name" value="HUTI_composite_bact"/>
    <property type="match status" value="1"/>
</dbReference>
<gene>
    <name evidence="6" type="ORF">GCM10010470_37370</name>
</gene>
<accession>A0ABN3VF13</accession>
<organism evidence="6 7">
    <name type="scientific">Saccharopolyspora taberi</name>
    <dbReference type="NCBI Taxonomy" id="60895"/>
    <lineage>
        <taxon>Bacteria</taxon>
        <taxon>Bacillati</taxon>
        <taxon>Actinomycetota</taxon>
        <taxon>Actinomycetes</taxon>
        <taxon>Pseudonocardiales</taxon>
        <taxon>Pseudonocardiaceae</taxon>
        <taxon>Saccharopolyspora</taxon>
    </lineage>
</organism>
<feature type="domain" description="Aminodeoxyfutalosine deaminase/Imidazolonepropionase-like composite" evidence="5">
    <location>
        <begin position="26"/>
        <end position="51"/>
    </location>
</feature>
<dbReference type="Proteomes" id="UP001500979">
    <property type="component" value="Unassembled WGS sequence"/>
</dbReference>
<evidence type="ECO:0000256" key="2">
    <source>
        <dbReference type="ARBA" id="ARBA00022801"/>
    </source>
</evidence>
<dbReference type="Pfam" id="PF01979">
    <property type="entry name" value="Amidohydro_1"/>
    <property type="match status" value="1"/>
</dbReference>
<protein>
    <submittedName>
        <fullName evidence="6">Amidohydrolase family protein</fullName>
    </submittedName>
</protein>
<keyword evidence="2" id="KW-0378">Hydrolase</keyword>
<dbReference type="InterPro" id="IPR006680">
    <property type="entry name" value="Amidohydro-rel"/>
</dbReference>
<dbReference type="EMBL" id="BAAAUX010000015">
    <property type="protein sequence ID" value="GAA2798711.1"/>
    <property type="molecule type" value="Genomic_DNA"/>
</dbReference>
<dbReference type="RefSeq" id="WP_344681431.1">
    <property type="nucleotide sequence ID" value="NZ_BAAAUX010000015.1"/>
</dbReference>
<keyword evidence="1" id="KW-0479">Metal-binding</keyword>
<sequence length="417" mass="43575">MTDTTDLLLTADRVLPGPADQVIADGGVLVRDGIIAAVGPADELTQQAPDAELRRFPGGTIMPGLIDGHAHLVLDAGADQGEIIDRFGQRDDDLLLEDMHTRAAAAQRAGITTLRDVGDSSRQVAYAGDGGGRYAQVTGRGLVARLREADAATGRLPRLLTAGAPLTIPAGDGAFLGGVVDGALAEAVHQRAEQGVDFISMIASGGHLSPGEGPAPYESQFSREEIETVVAAATEAGLPVTAHAHAAQAIADSVAAGVNVIEHATFVSGPHQIDYDDKVVREMAERGIAVCTTASLNWRRIAANMGAERAREIFYGKLRLFWEAGVQQLPGSRAGTANSQFNDLASALELYEWAGVPRDVVLEYATTGAARALGLAGITGMLTDGLAADILVVDGNPRDDLSAVRRVQAVMQAGQWR</sequence>
<keyword evidence="7" id="KW-1185">Reference proteome</keyword>
<dbReference type="Gene3D" id="2.30.40.10">
    <property type="entry name" value="Urease, subunit C, domain 1"/>
    <property type="match status" value="1"/>
</dbReference>